<organism evidence="2 3">
    <name type="scientific">Microbispora corallina</name>
    <dbReference type="NCBI Taxonomy" id="83302"/>
    <lineage>
        <taxon>Bacteria</taxon>
        <taxon>Bacillati</taxon>
        <taxon>Actinomycetota</taxon>
        <taxon>Actinomycetes</taxon>
        <taxon>Streptosporangiales</taxon>
        <taxon>Streptosporangiaceae</taxon>
        <taxon>Microbispora</taxon>
    </lineage>
</organism>
<keyword evidence="1" id="KW-0732">Signal</keyword>
<proteinExistence type="predicted"/>
<gene>
    <name evidence="2" type="ORF">Mco01_14220</name>
</gene>
<name>A0ABQ4FUD2_9ACTN</name>
<feature type="signal peptide" evidence="1">
    <location>
        <begin position="1"/>
        <end position="30"/>
    </location>
</feature>
<reference evidence="2 3" key="1">
    <citation type="submission" date="2021-01" db="EMBL/GenBank/DDBJ databases">
        <title>Whole genome shotgun sequence of Microbispora corallina NBRC 16416.</title>
        <authorList>
            <person name="Komaki H."/>
            <person name="Tamura T."/>
        </authorList>
    </citation>
    <scope>NUCLEOTIDE SEQUENCE [LARGE SCALE GENOMIC DNA]</scope>
    <source>
        <strain evidence="2 3">NBRC 16416</strain>
    </source>
</reference>
<evidence type="ECO:0000256" key="1">
    <source>
        <dbReference type="SAM" id="SignalP"/>
    </source>
</evidence>
<keyword evidence="3" id="KW-1185">Reference proteome</keyword>
<dbReference type="EMBL" id="BOOC01000003">
    <property type="protein sequence ID" value="GIH38422.1"/>
    <property type="molecule type" value="Genomic_DNA"/>
</dbReference>
<accession>A0ABQ4FUD2</accession>
<protein>
    <submittedName>
        <fullName evidence="2">Uncharacterized protein</fullName>
    </submittedName>
</protein>
<evidence type="ECO:0000313" key="2">
    <source>
        <dbReference type="EMBL" id="GIH38422.1"/>
    </source>
</evidence>
<comment type="caution">
    <text evidence="2">The sequence shown here is derived from an EMBL/GenBank/DDBJ whole genome shotgun (WGS) entry which is preliminary data.</text>
</comment>
<evidence type="ECO:0000313" key="3">
    <source>
        <dbReference type="Proteomes" id="UP000603904"/>
    </source>
</evidence>
<feature type="chain" id="PRO_5045473510" evidence="1">
    <location>
        <begin position="31"/>
        <end position="108"/>
    </location>
</feature>
<dbReference type="Proteomes" id="UP000603904">
    <property type="component" value="Unassembled WGS sequence"/>
</dbReference>
<sequence>MVKLSKGIAPALIACAAAGWMAIASPPAQAATASGAAVAHHPGHVYWPSHYGPDAYLYGWRSASFHRPVYGLSPVHRFPQYRHVRWIHGRYYYQTRTGWHCLPHWYRR</sequence>